<evidence type="ECO:0000313" key="3">
    <source>
        <dbReference type="Proteomes" id="UP000248555"/>
    </source>
</evidence>
<dbReference type="Pfam" id="PF12867">
    <property type="entry name" value="DinB_2"/>
    <property type="match status" value="1"/>
</dbReference>
<proteinExistence type="predicted"/>
<dbReference type="AlphaFoldDB" id="A0A327XXJ5"/>
<dbReference type="RefSeq" id="WP_245934855.1">
    <property type="nucleotide sequence ID" value="NZ_QLMH01000053.1"/>
</dbReference>
<dbReference type="SUPFAM" id="SSF109854">
    <property type="entry name" value="DinB/YfiT-like putative metalloenzymes"/>
    <property type="match status" value="1"/>
</dbReference>
<keyword evidence="3" id="KW-1185">Reference proteome</keyword>
<protein>
    <submittedName>
        <fullName evidence="2">DinB family protein</fullName>
    </submittedName>
</protein>
<comment type="caution">
    <text evidence="2">The sequence shown here is derived from an EMBL/GenBank/DDBJ whole genome shotgun (WGS) entry which is preliminary data.</text>
</comment>
<dbReference type="InterPro" id="IPR034660">
    <property type="entry name" value="DinB/YfiT-like"/>
</dbReference>
<reference evidence="2 3" key="1">
    <citation type="submission" date="2018-06" db="EMBL/GenBank/DDBJ databases">
        <title>Genomic Encyclopedia of Type Strains, Phase III (KMG-III): the genomes of soil and plant-associated and newly described type strains.</title>
        <authorList>
            <person name="Whitman W."/>
        </authorList>
    </citation>
    <scope>NUCLEOTIDE SEQUENCE [LARGE SCALE GENOMIC DNA]</scope>
    <source>
        <strain evidence="2 3">CGMCC 1.8979</strain>
    </source>
</reference>
<dbReference type="Proteomes" id="UP000248555">
    <property type="component" value="Unassembled WGS sequence"/>
</dbReference>
<accession>A0A327XXJ5</accession>
<evidence type="ECO:0000313" key="2">
    <source>
        <dbReference type="EMBL" id="RAK13344.1"/>
    </source>
</evidence>
<feature type="domain" description="DinB-like" evidence="1">
    <location>
        <begin position="13"/>
        <end position="70"/>
    </location>
</feature>
<evidence type="ECO:0000259" key="1">
    <source>
        <dbReference type="Pfam" id="PF12867"/>
    </source>
</evidence>
<gene>
    <name evidence="2" type="ORF">B0I26_1532</name>
</gene>
<dbReference type="EMBL" id="QLMH01000053">
    <property type="protein sequence ID" value="RAK13344.1"/>
    <property type="molecule type" value="Genomic_DNA"/>
</dbReference>
<organism evidence="2 3">
    <name type="scientific">Paranoxybacillus vitaminiphilus</name>
    <dbReference type="NCBI Taxonomy" id="581036"/>
    <lineage>
        <taxon>Bacteria</taxon>
        <taxon>Bacillati</taxon>
        <taxon>Bacillota</taxon>
        <taxon>Bacilli</taxon>
        <taxon>Bacillales</taxon>
        <taxon>Anoxybacillaceae</taxon>
        <taxon>Paranoxybacillus</taxon>
    </lineage>
</organism>
<name>A0A327XXJ5_9BACL</name>
<sequence>MNKVKQYQEEMNRHIDEMVRKVEPLSEEMIRWKPSEDEWSIMEILCHVEEVIRYWVNELVRVIQAGGTEWGRGLQDEARLAAVRQADHRSIDDVMDGI</sequence>
<dbReference type="Gene3D" id="1.20.120.450">
    <property type="entry name" value="dinb family like domain"/>
    <property type="match status" value="1"/>
</dbReference>
<dbReference type="InterPro" id="IPR024775">
    <property type="entry name" value="DinB-like"/>
</dbReference>